<evidence type="ECO:0000313" key="1">
    <source>
        <dbReference type="EMBL" id="AAN43187.2"/>
    </source>
</evidence>
<dbReference type="KEGG" id="sfl:SF1602"/>
<gene>
    <name evidence="1" type="ordered locus">SF1602</name>
</gene>
<dbReference type="EMBL" id="AE005674">
    <property type="protein sequence ID" value="AAN43187.2"/>
    <property type="molecule type" value="Genomic_DNA"/>
</dbReference>
<dbReference type="Proteomes" id="UP000001006">
    <property type="component" value="Chromosome"/>
</dbReference>
<organism evidence="1 2">
    <name type="scientific">Shigella flexneri</name>
    <dbReference type="NCBI Taxonomy" id="623"/>
    <lineage>
        <taxon>Bacteria</taxon>
        <taxon>Pseudomonadati</taxon>
        <taxon>Pseudomonadota</taxon>
        <taxon>Gammaproteobacteria</taxon>
        <taxon>Enterobacterales</taxon>
        <taxon>Enterobacteriaceae</taxon>
        <taxon>Shigella</taxon>
    </lineage>
</organism>
<accession>A0A0H2UZL2</accession>
<dbReference type="GeneID" id="1024784"/>
<dbReference type="AlphaFoldDB" id="A0A0H2UZL2"/>
<protein>
    <submittedName>
        <fullName evidence="1">Uncharacterized protein</fullName>
    </submittedName>
</protein>
<dbReference type="RefSeq" id="WP_001091024.1">
    <property type="nucleotide sequence ID" value="NZ_BSBP01000123.1"/>
</dbReference>
<accession>A0A2G3EW26</accession>
<proteinExistence type="predicted"/>
<keyword evidence="2" id="KW-1185">Reference proteome</keyword>
<accession>Q7UCF9</accession>
<dbReference type="RefSeq" id="NP_707480.2">
    <property type="nucleotide sequence ID" value="NC_004337.2"/>
</dbReference>
<reference evidence="1 2" key="1">
    <citation type="journal article" date="2002" name="Nucleic Acids Res.">
        <title>Genome sequence of Shigella flexneri 2a: insights into pathogenicity through comparison with genomes of Escherichia coli K12 and O157.</title>
        <authorList>
            <person name="Jin Q."/>
            <person name="Yuan Z."/>
            <person name="Xu J."/>
            <person name="Wang Y."/>
            <person name="Shen Y."/>
            <person name="Lu W."/>
            <person name="Wang J."/>
            <person name="Liu H."/>
            <person name="Yang J."/>
            <person name="Yang F."/>
            <person name="Zhang X."/>
            <person name="Zhang J."/>
            <person name="Yang G."/>
            <person name="Wu H."/>
            <person name="Qu D."/>
            <person name="Dong J."/>
            <person name="Sun L."/>
            <person name="Xue Y."/>
            <person name="Zhao A."/>
            <person name="Gao Y."/>
            <person name="Zhu J."/>
            <person name="Kan B."/>
            <person name="Ding K."/>
            <person name="Chen S."/>
            <person name="Cheng H."/>
            <person name="Yao Z."/>
            <person name="He B."/>
            <person name="Chen R."/>
            <person name="Ma D."/>
            <person name="Qiang B."/>
            <person name="Wen Y."/>
            <person name="Hou Y."/>
            <person name="Yu J."/>
        </authorList>
    </citation>
    <scope>NUCLEOTIDE SEQUENCE [LARGE SCALE GENOMIC DNA]</scope>
    <source>
        <strain evidence="2">301 / Serotype 2a</strain>
    </source>
</reference>
<dbReference type="PaxDb" id="198214-SF1602"/>
<accession>Q83L02</accession>
<evidence type="ECO:0000313" key="2">
    <source>
        <dbReference type="Proteomes" id="UP000001006"/>
    </source>
</evidence>
<dbReference type="PATRIC" id="fig|198214.7.peg.1894"/>
<name>A0A0H2UZL2_SHIFL</name>
<sequence>MNTELPVTNRQFLIILLTNAESSVDCCRYNLDLLKLSRWYAQAEDWDYEKIREMYAEPIQSYLQTHTEEELKRGLQDIFYFNNPYTCEGDSEEMDWIASRSDADLKHISNAMMQVESKWSRRLQVLTEDYENGTFDKLVPPDAERLQAKADQEQRFKSFAEALAGGASYDF</sequence>